<dbReference type="InterPro" id="IPR000719">
    <property type="entry name" value="Prot_kinase_dom"/>
</dbReference>
<accession>A0A316Z5P3</accession>
<comment type="similarity">
    <text evidence="9">Belongs to the protein kinase superfamily. Ser/Thr protein kinase family. MAP kinase subfamily.</text>
</comment>
<evidence type="ECO:0000256" key="2">
    <source>
        <dbReference type="ARBA" id="ARBA00022679"/>
    </source>
</evidence>
<dbReference type="InterPro" id="IPR003527">
    <property type="entry name" value="MAP_kinase_CS"/>
</dbReference>
<keyword evidence="5 7" id="KW-0067">ATP-binding</keyword>
<dbReference type="PROSITE" id="PS00108">
    <property type="entry name" value="PROTEIN_KINASE_ST"/>
    <property type="match status" value="1"/>
</dbReference>
<dbReference type="AlphaFoldDB" id="A0A316Z5P3"/>
<evidence type="ECO:0000256" key="5">
    <source>
        <dbReference type="ARBA" id="ARBA00022840"/>
    </source>
</evidence>
<keyword evidence="4 9" id="KW-0418">Kinase</keyword>
<gene>
    <name evidence="12" type="ORF">FA09DRAFT_299388</name>
</gene>
<dbReference type="Proteomes" id="UP000245946">
    <property type="component" value="Unassembled WGS sequence"/>
</dbReference>
<evidence type="ECO:0000313" key="13">
    <source>
        <dbReference type="Proteomes" id="UP000245946"/>
    </source>
</evidence>
<keyword evidence="1 8" id="KW-0723">Serine/threonine-protein kinase</keyword>
<sequence length="417" mass="47258">MLPAAPAAAPRARSSASRPRSPSPPHRASSRRGLPDAGPPPTHSLPAPPNGHAHLTSCDVQTINNIRFNVGNRYRVCDVIGEGAYGIVCSAIHRATGQKVAIKKIQPFEHQMFALRTLRELKLLRYFQECDVSENIISILDIVKPASYDVFQEVYLIQELMETDLHRVIRTQKLSDDHAQYFTYQILRALKAMHSADVIHRDLKPSNLLLNANCDLKVCDFGLARSIRTADPGGETGFMTEYVATRWYRAPEIMLTFKQYTKAIDVWAVGCILAEMITQRPLFPGRDYHHQLALILDVLGTPSIDDFYSIGSRRSRDYIRAQPFRKMKDFAKLFPTASPACLDFLKKTLAFDPKKRPTVEECLAHPYLAAYHDPDDEPTCESLEPDFFRFDTQKATITTEDLRGQLWEQIVDFKPLV</sequence>
<name>A0A316Z5P3_9BASI</name>
<dbReference type="FunFam" id="1.10.510.10:FF:000040">
    <property type="entry name" value="Mitogen-activated protein kinase"/>
    <property type="match status" value="1"/>
</dbReference>
<dbReference type="EMBL" id="KZ819297">
    <property type="protein sequence ID" value="PWN96929.1"/>
    <property type="molecule type" value="Genomic_DNA"/>
</dbReference>
<dbReference type="Gene3D" id="1.10.510.10">
    <property type="entry name" value="Transferase(Phosphotransferase) domain 1"/>
    <property type="match status" value="1"/>
</dbReference>
<dbReference type="InterPro" id="IPR017441">
    <property type="entry name" value="Protein_kinase_ATP_BS"/>
</dbReference>
<dbReference type="SUPFAM" id="SSF56112">
    <property type="entry name" value="Protein kinase-like (PK-like)"/>
    <property type="match status" value="1"/>
</dbReference>
<keyword evidence="9" id="KW-0460">Magnesium</keyword>
<dbReference type="InterPro" id="IPR008271">
    <property type="entry name" value="Ser/Thr_kinase_AS"/>
</dbReference>
<dbReference type="PROSITE" id="PS01351">
    <property type="entry name" value="MAPK"/>
    <property type="match status" value="1"/>
</dbReference>
<feature type="binding site" evidence="7">
    <location>
        <position position="104"/>
    </location>
    <ligand>
        <name>ATP</name>
        <dbReference type="ChEBI" id="CHEBI:30616"/>
    </ligand>
</feature>
<evidence type="ECO:0000256" key="3">
    <source>
        <dbReference type="ARBA" id="ARBA00022741"/>
    </source>
</evidence>
<evidence type="ECO:0000313" key="12">
    <source>
        <dbReference type="EMBL" id="PWN96929.1"/>
    </source>
</evidence>
<dbReference type="RefSeq" id="XP_025597208.1">
    <property type="nucleotide sequence ID" value="XM_025740280.1"/>
</dbReference>
<evidence type="ECO:0000256" key="8">
    <source>
        <dbReference type="RuleBase" id="RU000304"/>
    </source>
</evidence>
<evidence type="ECO:0000256" key="1">
    <source>
        <dbReference type="ARBA" id="ARBA00022527"/>
    </source>
</evidence>
<comment type="function">
    <text evidence="6">Responds to activation by environmental stress by phosphorylating downstream targets.</text>
</comment>
<feature type="compositionally biased region" description="Low complexity" evidence="10">
    <location>
        <begin position="1"/>
        <end position="20"/>
    </location>
</feature>
<evidence type="ECO:0000259" key="11">
    <source>
        <dbReference type="PROSITE" id="PS50011"/>
    </source>
</evidence>
<reference evidence="12 13" key="1">
    <citation type="journal article" date="2018" name="Mol. Biol. Evol.">
        <title>Broad Genomic Sampling Reveals a Smut Pathogenic Ancestry of the Fungal Clade Ustilaginomycotina.</title>
        <authorList>
            <person name="Kijpornyongpan T."/>
            <person name="Mondo S.J."/>
            <person name="Barry K."/>
            <person name="Sandor L."/>
            <person name="Lee J."/>
            <person name="Lipzen A."/>
            <person name="Pangilinan J."/>
            <person name="LaButti K."/>
            <person name="Hainaut M."/>
            <person name="Henrissat B."/>
            <person name="Grigoriev I.V."/>
            <person name="Spatafora J.W."/>
            <person name="Aime M.C."/>
        </authorList>
    </citation>
    <scope>NUCLEOTIDE SEQUENCE [LARGE SCALE GENOMIC DNA]</scope>
    <source>
        <strain evidence="12 13">MCA 4186</strain>
    </source>
</reference>
<keyword evidence="13" id="KW-1185">Reference proteome</keyword>
<keyword evidence="2 9" id="KW-0808">Transferase</keyword>
<dbReference type="FunFam" id="3.30.200.20:FF:000073">
    <property type="entry name" value="Mitogen-activated protein kinase"/>
    <property type="match status" value="1"/>
</dbReference>
<keyword evidence="3 7" id="KW-0547">Nucleotide-binding</keyword>
<comment type="cofactor">
    <cofactor evidence="9">
        <name>Mg(2+)</name>
        <dbReference type="ChEBI" id="CHEBI:18420"/>
    </cofactor>
</comment>
<evidence type="ECO:0000256" key="7">
    <source>
        <dbReference type="PROSITE-ProRule" id="PRU10141"/>
    </source>
</evidence>
<dbReference type="GO" id="GO:0004707">
    <property type="term" value="F:MAP kinase activity"/>
    <property type="evidence" value="ECO:0007669"/>
    <property type="project" value="UniProtKB-EC"/>
</dbReference>
<dbReference type="PROSITE" id="PS50011">
    <property type="entry name" value="PROTEIN_KINASE_DOM"/>
    <property type="match status" value="1"/>
</dbReference>
<dbReference type="EC" id="2.7.11.24" evidence="9"/>
<feature type="region of interest" description="Disordered" evidence="10">
    <location>
        <begin position="1"/>
        <end position="53"/>
    </location>
</feature>
<proteinExistence type="inferred from homology"/>
<dbReference type="GO" id="GO:0005524">
    <property type="term" value="F:ATP binding"/>
    <property type="evidence" value="ECO:0007669"/>
    <property type="project" value="UniProtKB-UniRule"/>
</dbReference>
<evidence type="ECO:0000256" key="6">
    <source>
        <dbReference type="ARBA" id="ARBA00055111"/>
    </source>
</evidence>
<evidence type="ECO:0000256" key="10">
    <source>
        <dbReference type="SAM" id="MobiDB-lite"/>
    </source>
</evidence>
<dbReference type="Pfam" id="PF00069">
    <property type="entry name" value="Pkinase"/>
    <property type="match status" value="1"/>
</dbReference>
<feature type="domain" description="Protein kinase" evidence="11">
    <location>
        <begin position="74"/>
        <end position="368"/>
    </location>
</feature>
<organism evidence="12 13">
    <name type="scientific">Tilletiopsis washingtonensis</name>
    <dbReference type="NCBI Taxonomy" id="58919"/>
    <lineage>
        <taxon>Eukaryota</taxon>
        <taxon>Fungi</taxon>
        <taxon>Dikarya</taxon>
        <taxon>Basidiomycota</taxon>
        <taxon>Ustilaginomycotina</taxon>
        <taxon>Exobasidiomycetes</taxon>
        <taxon>Entylomatales</taxon>
        <taxon>Entylomatales incertae sedis</taxon>
        <taxon>Tilletiopsis</taxon>
    </lineage>
</organism>
<feature type="compositionally biased region" description="Pro residues" evidence="10">
    <location>
        <begin position="37"/>
        <end position="49"/>
    </location>
</feature>
<evidence type="ECO:0000256" key="4">
    <source>
        <dbReference type="ARBA" id="ARBA00022777"/>
    </source>
</evidence>
<dbReference type="CDD" id="cd07849">
    <property type="entry name" value="STKc_ERK1_2_like"/>
    <property type="match status" value="1"/>
</dbReference>
<comment type="catalytic activity">
    <reaction evidence="9">
        <text>L-threonyl-[protein] + ATP = O-phospho-L-threonyl-[protein] + ADP + H(+)</text>
        <dbReference type="Rhea" id="RHEA:46608"/>
        <dbReference type="Rhea" id="RHEA-COMP:11060"/>
        <dbReference type="Rhea" id="RHEA-COMP:11605"/>
        <dbReference type="ChEBI" id="CHEBI:15378"/>
        <dbReference type="ChEBI" id="CHEBI:30013"/>
        <dbReference type="ChEBI" id="CHEBI:30616"/>
        <dbReference type="ChEBI" id="CHEBI:61977"/>
        <dbReference type="ChEBI" id="CHEBI:456216"/>
        <dbReference type="EC" id="2.7.11.24"/>
    </reaction>
</comment>
<dbReference type="InterPro" id="IPR011009">
    <property type="entry name" value="Kinase-like_dom_sf"/>
</dbReference>
<protein>
    <recommendedName>
        <fullName evidence="9">Mitogen-activated protein kinase</fullName>
        <ecNumber evidence="9">2.7.11.24</ecNumber>
    </recommendedName>
</protein>
<dbReference type="SMART" id="SM00220">
    <property type="entry name" value="S_TKc"/>
    <property type="match status" value="1"/>
</dbReference>
<dbReference type="InterPro" id="IPR050117">
    <property type="entry name" value="MAPK"/>
</dbReference>
<dbReference type="PROSITE" id="PS00107">
    <property type="entry name" value="PROTEIN_KINASE_ATP"/>
    <property type="match status" value="1"/>
</dbReference>
<dbReference type="STRING" id="58919.A0A316Z5P3"/>
<evidence type="ECO:0000256" key="9">
    <source>
        <dbReference type="RuleBase" id="RU361165"/>
    </source>
</evidence>
<dbReference type="GeneID" id="37267826"/>
<dbReference type="PANTHER" id="PTHR24055">
    <property type="entry name" value="MITOGEN-ACTIVATED PROTEIN KINASE"/>
    <property type="match status" value="1"/>
</dbReference>
<dbReference type="Gene3D" id="3.30.200.20">
    <property type="entry name" value="Phosphorylase Kinase, domain 1"/>
    <property type="match status" value="1"/>
</dbReference>
<comment type="activity regulation">
    <text evidence="9">Activated by threonine and tyrosine phosphorylation.</text>
</comment>
<dbReference type="OrthoDB" id="192887at2759"/>